<accession>A0A7Y9NKZ6</accession>
<gene>
    <name evidence="2" type="ORF">HDF12_001522</name>
</gene>
<protein>
    <recommendedName>
        <fullName evidence="4">MFS transporter</fullName>
    </recommendedName>
</protein>
<evidence type="ECO:0000256" key="1">
    <source>
        <dbReference type="SAM" id="Phobius"/>
    </source>
</evidence>
<keyword evidence="1" id="KW-1133">Transmembrane helix</keyword>
<dbReference type="Proteomes" id="UP000534186">
    <property type="component" value="Unassembled WGS sequence"/>
</dbReference>
<keyword evidence="1" id="KW-0472">Membrane</keyword>
<evidence type="ECO:0000313" key="3">
    <source>
        <dbReference type="Proteomes" id="UP000534186"/>
    </source>
</evidence>
<evidence type="ECO:0000313" key="2">
    <source>
        <dbReference type="EMBL" id="NYF51157.1"/>
    </source>
</evidence>
<comment type="caution">
    <text evidence="2">The sequence shown here is derived from an EMBL/GenBank/DDBJ whole genome shotgun (WGS) entry which is preliminary data.</text>
</comment>
<dbReference type="Gene3D" id="1.20.1250.20">
    <property type="entry name" value="MFS general substrate transporter like domains"/>
    <property type="match status" value="1"/>
</dbReference>
<dbReference type="EMBL" id="JACCCV010000001">
    <property type="protein sequence ID" value="NYF51157.1"/>
    <property type="molecule type" value="Genomic_DNA"/>
</dbReference>
<reference evidence="2 3" key="1">
    <citation type="submission" date="2020-07" db="EMBL/GenBank/DDBJ databases">
        <title>Genomic Encyclopedia of Type Strains, Phase IV (KMG-V): Genome sequencing to study the core and pangenomes of soil and plant-associated prokaryotes.</title>
        <authorList>
            <person name="Whitman W."/>
        </authorList>
    </citation>
    <scope>NUCLEOTIDE SEQUENCE [LARGE SCALE GENOMIC DNA]</scope>
    <source>
        <strain evidence="2 3">M8UP30</strain>
    </source>
</reference>
<sequence>MRVSPHPAPPRSSSVDSPARNGLHFITFLRQNLKIAVLRYHRVHQVQIGKVIIWLGLPQLLVIPLVPRLMQRFDARILIGIGILLFGGSSFFTSHLDSNFAGPQFYIPLAIRALGQPLIMVPLSAVSTAGMAKGR</sequence>
<keyword evidence="1" id="KW-0812">Transmembrane</keyword>
<feature type="transmembrane region" description="Helical" evidence="1">
    <location>
        <begin position="105"/>
        <end position="126"/>
    </location>
</feature>
<name>A0A7Y9NKZ6_9BACT</name>
<feature type="transmembrane region" description="Helical" evidence="1">
    <location>
        <begin position="73"/>
        <end position="93"/>
    </location>
</feature>
<evidence type="ECO:0008006" key="4">
    <source>
        <dbReference type="Google" id="ProtNLM"/>
    </source>
</evidence>
<organism evidence="2 3">
    <name type="scientific">Tunturiibacter lichenicola</name>
    <dbReference type="NCBI Taxonomy" id="2051959"/>
    <lineage>
        <taxon>Bacteria</taxon>
        <taxon>Pseudomonadati</taxon>
        <taxon>Acidobacteriota</taxon>
        <taxon>Terriglobia</taxon>
        <taxon>Terriglobales</taxon>
        <taxon>Acidobacteriaceae</taxon>
        <taxon>Tunturiibacter</taxon>
    </lineage>
</organism>
<dbReference type="AlphaFoldDB" id="A0A7Y9NKZ6"/>
<dbReference type="InterPro" id="IPR036259">
    <property type="entry name" value="MFS_trans_sf"/>
</dbReference>
<feature type="transmembrane region" description="Helical" evidence="1">
    <location>
        <begin position="48"/>
        <end position="66"/>
    </location>
</feature>
<dbReference type="SUPFAM" id="SSF103473">
    <property type="entry name" value="MFS general substrate transporter"/>
    <property type="match status" value="1"/>
</dbReference>
<proteinExistence type="predicted"/>